<dbReference type="EMBL" id="JAUKVY010000020">
    <property type="protein sequence ID" value="MDO1535446.1"/>
    <property type="molecule type" value="Genomic_DNA"/>
</dbReference>
<reference evidence="2" key="1">
    <citation type="submission" date="2023-06" db="EMBL/GenBank/DDBJ databases">
        <authorList>
            <person name="Jiang Y."/>
            <person name="Liu Q."/>
        </authorList>
    </citation>
    <scope>NUCLEOTIDE SEQUENCE</scope>
    <source>
        <strain evidence="2">CGMCC 1.12090</strain>
    </source>
</reference>
<feature type="domain" description="Peptidase M24" evidence="1">
    <location>
        <begin position="19"/>
        <end position="181"/>
    </location>
</feature>
<organism evidence="2 3">
    <name type="scientific">Variovorax ginsengisoli</name>
    <dbReference type="NCBI Taxonomy" id="363844"/>
    <lineage>
        <taxon>Bacteria</taxon>
        <taxon>Pseudomonadati</taxon>
        <taxon>Pseudomonadota</taxon>
        <taxon>Betaproteobacteria</taxon>
        <taxon>Burkholderiales</taxon>
        <taxon>Comamonadaceae</taxon>
        <taxon>Variovorax</taxon>
    </lineage>
</organism>
<dbReference type="Gene3D" id="3.90.230.10">
    <property type="entry name" value="Creatinase/methionine aminopeptidase superfamily"/>
    <property type="match status" value="1"/>
</dbReference>
<dbReference type="InterPro" id="IPR036005">
    <property type="entry name" value="Creatinase/aminopeptidase-like"/>
</dbReference>
<evidence type="ECO:0000259" key="1">
    <source>
        <dbReference type="Pfam" id="PF00557"/>
    </source>
</evidence>
<dbReference type="Pfam" id="PF00557">
    <property type="entry name" value="Peptidase_M24"/>
    <property type="match status" value="1"/>
</dbReference>
<accession>A0ABT8SDD1</accession>
<sequence length="228" mass="26001">MNASITEAERVGSAFSEDGMLAARQFTRTAIQQIAEAVRPGMLEEDAVELAKSVLAKLGLRATWHPVRVRFGINTIKAMKQPSVPGVVLKENDIFFVDIAPRYEAWEGDGGATFVVGRDQELDRCARNAEELFHEVRAAWRRHNWTGTRLYEYAEERARQMGWELNFDLPGHRLSDFPHAAIHTGSLAQAAFSPSPSRWVLEIHLRDPERRFGAFFEDLLLDDRFYEQ</sequence>
<dbReference type="RefSeq" id="WP_286519405.1">
    <property type="nucleotide sequence ID" value="NZ_JAUJZH010000020.1"/>
</dbReference>
<name>A0ABT8SDD1_9BURK</name>
<gene>
    <name evidence="2" type="ORF">Q2T77_24480</name>
</gene>
<keyword evidence="3" id="KW-1185">Reference proteome</keyword>
<evidence type="ECO:0000313" key="2">
    <source>
        <dbReference type="EMBL" id="MDO1535446.1"/>
    </source>
</evidence>
<dbReference type="SUPFAM" id="SSF55920">
    <property type="entry name" value="Creatinase/aminopeptidase"/>
    <property type="match status" value="1"/>
</dbReference>
<dbReference type="InterPro" id="IPR000994">
    <property type="entry name" value="Pept_M24"/>
</dbReference>
<evidence type="ECO:0000313" key="3">
    <source>
        <dbReference type="Proteomes" id="UP001169027"/>
    </source>
</evidence>
<comment type="caution">
    <text evidence="2">The sequence shown here is derived from an EMBL/GenBank/DDBJ whole genome shotgun (WGS) entry which is preliminary data.</text>
</comment>
<proteinExistence type="predicted"/>
<dbReference type="Proteomes" id="UP001169027">
    <property type="component" value="Unassembled WGS sequence"/>
</dbReference>
<protein>
    <submittedName>
        <fullName evidence="2">M24 family metallopeptidase</fullName>
    </submittedName>
</protein>